<evidence type="ECO:0000256" key="3">
    <source>
        <dbReference type="ARBA" id="ARBA00023027"/>
    </source>
</evidence>
<dbReference type="SUPFAM" id="SSF51735">
    <property type="entry name" value="NAD(P)-binding Rossmann-fold domains"/>
    <property type="match status" value="1"/>
</dbReference>
<name>A0A0F9S9G8_9ZZZZ</name>
<dbReference type="PANTHER" id="PTHR42789:SF1">
    <property type="entry name" value="D-ISOMER SPECIFIC 2-HYDROXYACID DEHYDROGENASE FAMILY PROTEIN (AFU_ORTHOLOGUE AFUA_6G10090)"/>
    <property type="match status" value="1"/>
</dbReference>
<dbReference type="SUPFAM" id="SSF52283">
    <property type="entry name" value="Formate/glycerate dehydrogenase catalytic domain-like"/>
    <property type="match status" value="1"/>
</dbReference>
<evidence type="ECO:0008006" key="7">
    <source>
        <dbReference type="Google" id="ProtNLM"/>
    </source>
</evidence>
<accession>A0A0F9S9G8</accession>
<keyword evidence="3" id="KW-0520">NAD</keyword>
<dbReference type="InterPro" id="IPR006140">
    <property type="entry name" value="D-isomer_DH_NAD-bd"/>
</dbReference>
<dbReference type="PROSITE" id="PS00671">
    <property type="entry name" value="D_2_HYDROXYACID_DH_3"/>
    <property type="match status" value="1"/>
</dbReference>
<evidence type="ECO:0000256" key="1">
    <source>
        <dbReference type="ARBA" id="ARBA00005854"/>
    </source>
</evidence>
<evidence type="ECO:0000259" key="4">
    <source>
        <dbReference type="Pfam" id="PF00389"/>
    </source>
</evidence>
<dbReference type="GO" id="GO:0016616">
    <property type="term" value="F:oxidoreductase activity, acting on the CH-OH group of donors, NAD or NADP as acceptor"/>
    <property type="evidence" value="ECO:0007669"/>
    <property type="project" value="InterPro"/>
</dbReference>
<gene>
    <name evidence="6" type="ORF">LCGC14_0480660</name>
</gene>
<sequence>MKILILDRIQKEAFEIFEENNLEYYERYDLKPNELKNEIESYEAIIVRSRTKITSDILENAKKLKVIGRAGVGLDNIDLNKTKELNVRIFNTPKAPAVSVAELTIGLMINLVRHIPKADQTMHCGQWRKSDYMGSLLNGKKLGLIGFGTIGQEVAKRAIAFDMEIGIYDLDPTVKKIAKQLGYKVYNTIDNLVQNVQIISLHLPATIDTENTIDERRLKLVNKNSIIINTARGILVDEKALIKALKNGEIGGAALDVYREEPLKDGEVYGCEDNLVLTPHIGSQTKEAQIQASIDVAKKISDFLKSLE</sequence>
<dbReference type="AlphaFoldDB" id="A0A0F9S9G8"/>
<dbReference type="Pfam" id="PF02826">
    <property type="entry name" value="2-Hacid_dh_C"/>
    <property type="match status" value="1"/>
</dbReference>
<dbReference type="PANTHER" id="PTHR42789">
    <property type="entry name" value="D-ISOMER SPECIFIC 2-HYDROXYACID DEHYDROGENASE FAMILY PROTEIN (AFU_ORTHOLOGUE AFUA_6G10090)"/>
    <property type="match status" value="1"/>
</dbReference>
<evidence type="ECO:0000259" key="5">
    <source>
        <dbReference type="Pfam" id="PF02826"/>
    </source>
</evidence>
<comment type="similarity">
    <text evidence="1">Belongs to the D-isomer specific 2-hydroxyacid dehydrogenase family.</text>
</comment>
<keyword evidence="2" id="KW-0560">Oxidoreductase</keyword>
<reference evidence="6" key="1">
    <citation type="journal article" date="2015" name="Nature">
        <title>Complex archaea that bridge the gap between prokaryotes and eukaryotes.</title>
        <authorList>
            <person name="Spang A."/>
            <person name="Saw J.H."/>
            <person name="Jorgensen S.L."/>
            <person name="Zaremba-Niedzwiedzka K."/>
            <person name="Martijn J."/>
            <person name="Lind A.E."/>
            <person name="van Eijk R."/>
            <person name="Schleper C."/>
            <person name="Guy L."/>
            <person name="Ettema T.J."/>
        </authorList>
    </citation>
    <scope>NUCLEOTIDE SEQUENCE</scope>
</reference>
<evidence type="ECO:0000313" key="6">
    <source>
        <dbReference type="EMBL" id="KKN65540.1"/>
    </source>
</evidence>
<comment type="caution">
    <text evidence="6">The sequence shown here is derived from an EMBL/GenBank/DDBJ whole genome shotgun (WGS) entry which is preliminary data.</text>
</comment>
<dbReference type="GO" id="GO:0051287">
    <property type="term" value="F:NAD binding"/>
    <property type="evidence" value="ECO:0007669"/>
    <property type="project" value="InterPro"/>
</dbReference>
<dbReference type="InterPro" id="IPR050857">
    <property type="entry name" value="D-2-hydroxyacid_DH"/>
</dbReference>
<dbReference type="Pfam" id="PF00389">
    <property type="entry name" value="2-Hacid_dh"/>
    <property type="match status" value="1"/>
</dbReference>
<dbReference type="EMBL" id="LAZR01000522">
    <property type="protein sequence ID" value="KKN65540.1"/>
    <property type="molecule type" value="Genomic_DNA"/>
</dbReference>
<protein>
    <recommendedName>
        <fullName evidence="7">S-adenosyl-L-homocysteine hydrolase NAD binding domain-containing protein</fullName>
    </recommendedName>
</protein>
<evidence type="ECO:0000256" key="2">
    <source>
        <dbReference type="ARBA" id="ARBA00023002"/>
    </source>
</evidence>
<dbReference type="FunFam" id="3.40.50.720:FF:000203">
    <property type="entry name" value="D-3-phosphoglycerate dehydrogenase (SerA)"/>
    <property type="match status" value="1"/>
</dbReference>
<dbReference type="CDD" id="cd12173">
    <property type="entry name" value="PGDH_4"/>
    <property type="match status" value="1"/>
</dbReference>
<feature type="domain" description="D-isomer specific 2-hydroxyacid dehydrogenase catalytic" evidence="4">
    <location>
        <begin position="3"/>
        <end position="306"/>
    </location>
</feature>
<dbReference type="InterPro" id="IPR029753">
    <property type="entry name" value="D-isomer_DH_CS"/>
</dbReference>
<dbReference type="Gene3D" id="3.40.50.720">
    <property type="entry name" value="NAD(P)-binding Rossmann-like Domain"/>
    <property type="match status" value="2"/>
</dbReference>
<proteinExistence type="inferred from homology"/>
<dbReference type="InterPro" id="IPR006139">
    <property type="entry name" value="D-isomer_2_OHA_DH_cat_dom"/>
</dbReference>
<organism evidence="6">
    <name type="scientific">marine sediment metagenome</name>
    <dbReference type="NCBI Taxonomy" id="412755"/>
    <lineage>
        <taxon>unclassified sequences</taxon>
        <taxon>metagenomes</taxon>
        <taxon>ecological metagenomes</taxon>
    </lineage>
</organism>
<feature type="domain" description="D-isomer specific 2-hydroxyacid dehydrogenase NAD-binding" evidence="5">
    <location>
        <begin position="105"/>
        <end position="282"/>
    </location>
</feature>
<dbReference type="InterPro" id="IPR036291">
    <property type="entry name" value="NAD(P)-bd_dom_sf"/>
</dbReference>